<sequence length="226" mass="26409">MSHKVHPKIFRIGETTDWLSHGFYSRKPKESIEEDFIIREFLKKNLEDCSVEKIEIERTPQENKVNIFVFSARPGLIIGRRGEEIETLKKKLIKTLFKNKKLNLKDIEQKSKRINIEVKEVSDIWISPSLVGQWVAQRLEKRVPYRRVLKQALDKIMAHRQVQGAKIGVSGRLGGVRIARDEWLGRGKLPRQTIRADIDYAFEEAHTSYGIIGIKVWIYKGERFDN</sequence>
<proteinExistence type="inferred from homology"/>
<dbReference type="GO" id="GO:0022627">
    <property type="term" value="C:cytosolic small ribosomal subunit"/>
    <property type="evidence" value="ECO:0007669"/>
    <property type="project" value="TreeGrafter"/>
</dbReference>
<dbReference type="InterPro" id="IPR036419">
    <property type="entry name" value="Ribosomal_S3_C_sf"/>
</dbReference>
<accession>A0A2H0N1I2</accession>
<dbReference type="PROSITE" id="PS00548">
    <property type="entry name" value="RIBOSOMAL_S3"/>
    <property type="match status" value="1"/>
</dbReference>
<evidence type="ECO:0000256" key="6">
    <source>
        <dbReference type="ARBA" id="ARBA00024998"/>
    </source>
</evidence>
<dbReference type="CDD" id="cd02412">
    <property type="entry name" value="KH-II_30S_S3"/>
    <property type="match status" value="1"/>
</dbReference>
<comment type="caution">
    <text evidence="11">The sequence shown here is derived from an EMBL/GenBank/DDBJ whole genome shotgun (WGS) entry which is preliminary data.</text>
</comment>
<dbReference type="InterPro" id="IPR018280">
    <property type="entry name" value="Ribosomal_uS3_CS"/>
</dbReference>
<dbReference type="SUPFAM" id="SSF54814">
    <property type="entry name" value="Prokaryotic type KH domain (KH-domain type II)"/>
    <property type="match status" value="1"/>
</dbReference>
<dbReference type="Proteomes" id="UP000231139">
    <property type="component" value="Unassembled WGS sequence"/>
</dbReference>
<dbReference type="GO" id="GO:0003729">
    <property type="term" value="F:mRNA binding"/>
    <property type="evidence" value="ECO:0007669"/>
    <property type="project" value="UniProtKB-UniRule"/>
</dbReference>
<dbReference type="InterPro" id="IPR057258">
    <property type="entry name" value="Ribosomal_uS3"/>
</dbReference>
<evidence type="ECO:0000259" key="10">
    <source>
        <dbReference type="PROSITE" id="PS50823"/>
    </source>
</evidence>
<reference evidence="11 12" key="1">
    <citation type="submission" date="2017-09" db="EMBL/GenBank/DDBJ databases">
        <title>Depth-based differentiation of microbial function through sediment-hosted aquifers and enrichment of novel symbionts in the deep terrestrial subsurface.</title>
        <authorList>
            <person name="Probst A.J."/>
            <person name="Ladd B."/>
            <person name="Jarett J.K."/>
            <person name="Geller-Mcgrath D.E."/>
            <person name="Sieber C.M."/>
            <person name="Emerson J.B."/>
            <person name="Anantharaman K."/>
            <person name="Thomas B.C."/>
            <person name="Malmstrom R."/>
            <person name="Stieglmeier M."/>
            <person name="Klingl A."/>
            <person name="Woyke T."/>
            <person name="Ryan C.M."/>
            <person name="Banfield J.F."/>
        </authorList>
    </citation>
    <scope>NUCLEOTIDE SEQUENCE [LARGE SCALE GENOMIC DNA]</scope>
    <source>
        <strain evidence="11">CG11_big_fil_rev_8_21_14_0_20_35_11</strain>
    </source>
</reference>
<dbReference type="GO" id="GO:0003735">
    <property type="term" value="F:structural constituent of ribosome"/>
    <property type="evidence" value="ECO:0007669"/>
    <property type="project" value="InterPro"/>
</dbReference>
<keyword evidence="5 8" id="KW-0687">Ribonucleoprotein</keyword>
<gene>
    <name evidence="8" type="primary">rpsC</name>
    <name evidence="11" type="ORF">COV62_00720</name>
</gene>
<evidence type="ECO:0000256" key="3">
    <source>
        <dbReference type="ARBA" id="ARBA00022884"/>
    </source>
</evidence>
<dbReference type="InterPro" id="IPR004044">
    <property type="entry name" value="KH_dom_type_2"/>
</dbReference>
<name>A0A2H0N1I2_9BACT</name>
<keyword evidence="4 8" id="KW-0689">Ribosomal protein</keyword>
<organism evidence="11 12">
    <name type="scientific">Candidatus Nealsonbacteria bacterium CG11_big_fil_rev_8_21_14_0_20_35_11</name>
    <dbReference type="NCBI Taxonomy" id="1974713"/>
    <lineage>
        <taxon>Bacteria</taxon>
        <taxon>Candidatus Nealsoniibacteriota</taxon>
    </lineage>
</organism>
<dbReference type="HAMAP" id="MF_01309_B">
    <property type="entry name" value="Ribosomal_uS3_B"/>
    <property type="match status" value="1"/>
</dbReference>
<evidence type="ECO:0000313" key="11">
    <source>
        <dbReference type="EMBL" id="PIR02759.1"/>
    </source>
</evidence>
<comment type="similarity">
    <text evidence="1 8 9">Belongs to the universal ribosomal protein uS3 family.</text>
</comment>
<keyword evidence="2 8" id="KW-0699">rRNA-binding</keyword>
<evidence type="ECO:0000256" key="5">
    <source>
        <dbReference type="ARBA" id="ARBA00023274"/>
    </source>
</evidence>
<feature type="domain" description="KH type-2" evidence="10">
    <location>
        <begin position="38"/>
        <end position="122"/>
    </location>
</feature>
<dbReference type="EMBL" id="PCWK01000015">
    <property type="protein sequence ID" value="PIR02759.1"/>
    <property type="molecule type" value="Genomic_DNA"/>
</dbReference>
<evidence type="ECO:0000256" key="9">
    <source>
        <dbReference type="RuleBase" id="RU003624"/>
    </source>
</evidence>
<dbReference type="SUPFAM" id="SSF54821">
    <property type="entry name" value="Ribosomal protein S3 C-terminal domain"/>
    <property type="match status" value="1"/>
</dbReference>
<dbReference type="Gene3D" id="3.30.300.20">
    <property type="match status" value="1"/>
</dbReference>
<evidence type="ECO:0000256" key="8">
    <source>
        <dbReference type="HAMAP-Rule" id="MF_01309"/>
    </source>
</evidence>
<dbReference type="InterPro" id="IPR015946">
    <property type="entry name" value="KH_dom-like_a/b"/>
</dbReference>
<comment type="function">
    <text evidence="6 8">Binds the lower part of the 30S subunit head. Binds mRNA in the 70S ribosome, positioning it for translation.</text>
</comment>
<comment type="subunit">
    <text evidence="8">Part of the 30S ribosomal subunit. Forms a tight complex with proteins S10 and S14.</text>
</comment>
<dbReference type="InterPro" id="IPR005704">
    <property type="entry name" value="Ribosomal_uS3_bac-typ"/>
</dbReference>
<dbReference type="InterPro" id="IPR009019">
    <property type="entry name" value="KH_sf_prok-type"/>
</dbReference>
<dbReference type="GO" id="GO:0019843">
    <property type="term" value="F:rRNA binding"/>
    <property type="evidence" value="ECO:0007669"/>
    <property type="project" value="UniProtKB-UniRule"/>
</dbReference>
<keyword evidence="3 8" id="KW-0694">RNA-binding</keyword>
<evidence type="ECO:0000313" key="12">
    <source>
        <dbReference type="Proteomes" id="UP000231139"/>
    </source>
</evidence>
<evidence type="ECO:0000256" key="4">
    <source>
        <dbReference type="ARBA" id="ARBA00022980"/>
    </source>
</evidence>
<dbReference type="GO" id="GO:0006412">
    <property type="term" value="P:translation"/>
    <property type="evidence" value="ECO:0007669"/>
    <property type="project" value="UniProtKB-UniRule"/>
</dbReference>
<protein>
    <recommendedName>
        <fullName evidence="7 8">Small ribosomal subunit protein uS3</fullName>
    </recommendedName>
</protein>
<dbReference type="PANTHER" id="PTHR11760">
    <property type="entry name" value="30S/40S RIBOSOMAL PROTEIN S3"/>
    <property type="match status" value="1"/>
</dbReference>
<evidence type="ECO:0000256" key="1">
    <source>
        <dbReference type="ARBA" id="ARBA00010761"/>
    </source>
</evidence>
<dbReference type="AlphaFoldDB" id="A0A2H0N1I2"/>
<dbReference type="Gene3D" id="3.30.1140.32">
    <property type="entry name" value="Ribosomal protein S3, C-terminal domain"/>
    <property type="match status" value="1"/>
</dbReference>
<dbReference type="Pfam" id="PF07650">
    <property type="entry name" value="KH_2"/>
    <property type="match status" value="1"/>
</dbReference>
<dbReference type="InterPro" id="IPR001351">
    <property type="entry name" value="Ribosomal_uS3_C"/>
</dbReference>
<dbReference type="Pfam" id="PF00189">
    <property type="entry name" value="Ribosomal_S3_C"/>
    <property type="match status" value="1"/>
</dbReference>
<dbReference type="FunFam" id="3.30.300.20:FF:000001">
    <property type="entry name" value="30S ribosomal protein S3"/>
    <property type="match status" value="1"/>
</dbReference>
<dbReference type="PROSITE" id="PS50823">
    <property type="entry name" value="KH_TYPE_2"/>
    <property type="match status" value="1"/>
</dbReference>
<evidence type="ECO:0000256" key="7">
    <source>
        <dbReference type="ARBA" id="ARBA00035257"/>
    </source>
</evidence>
<dbReference type="PANTHER" id="PTHR11760:SF19">
    <property type="entry name" value="SMALL RIBOSOMAL SUBUNIT PROTEIN US3C"/>
    <property type="match status" value="1"/>
</dbReference>
<dbReference type="NCBIfam" id="TIGR01009">
    <property type="entry name" value="rpsC_bact"/>
    <property type="match status" value="1"/>
</dbReference>
<evidence type="ECO:0000256" key="2">
    <source>
        <dbReference type="ARBA" id="ARBA00022730"/>
    </source>
</evidence>